<evidence type="ECO:0000313" key="3">
    <source>
        <dbReference type="Proteomes" id="UP000613160"/>
    </source>
</evidence>
<accession>A0A917DK23</accession>
<dbReference type="EMBL" id="BMJJ01000022">
    <property type="protein sequence ID" value="GGD43181.1"/>
    <property type="molecule type" value="Genomic_DNA"/>
</dbReference>
<dbReference type="AlphaFoldDB" id="A0A917DK23"/>
<reference evidence="2" key="1">
    <citation type="journal article" date="2014" name="Int. J. Syst. Evol. Microbiol.">
        <title>Complete genome sequence of Corynebacterium casei LMG S-19264T (=DSM 44701T), isolated from a smear-ripened cheese.</title>
        <authorList>
            <consortium name="US DOE Joint Genome Institute (JGI-PGF)"/>
            <person name="Walter F."/>
            <person name="Albersmeier A."/>
            <person name="Kalinowski J."/>
            <person name="Ruckert C."/>
        </authorList>
    </citation>
    <scope>NUCLEOTIDE SEQUENCE</scope>
    <source>
        <strain evidence="2">CGMCC 1.15493</strain>
    </source>
</reference>
<evidence type="ECO:0000256" key="1">
    <source>
        <dbReference type="SAM" id="MobiDB-lite"/>
    </source>
</evidence>
<organism evidence="2 3">
    <name type="scientific">Aureimonas glaciei</name>
    <dbReference type="NCBI Taxonomy" id="1776957"/>
    <lineage>
        <taxon>Bacteria</taxon>
        <taxon>Pseudomonadati</taxon>
        <taxon>Pseudomonadota</taxon>
        <taxon>Alphaproteobacteria</taxon>
        <taxon>Hyphomicrobiales</taxon>
        <taxon>Aurantimonadaceae</taxon>
        <taxon>Aureimonas</taxon>
    </lineage>
</organism>
<reference evidence="2" key="2">
    <citation type="submission" date="2020-09" db="EMBL/GenBank/DDBJ databases">
        <authorList>
            <person name="Sun Q."/>
            <person name="Zhou Y."/>
        </authorList>
    </citation>
    <scope>NUCLEOTIDE SEQUENCE</scope>
    <source>
        <strain evidence="2">CGMCC 1.15493</strain>
    </source>
</reference>
<feature type="region of interest" description="Disordered" evidence="1">
    <location>
        <begin position="1"/>
        <end position="33"/>
    </location>
</feature>
<evidence type="ECO:0000313" key="2">
    <source>
        <dbReference type="EMBL" id="GGD43181.1"/>
    </source>
</evidence>
<keyword evidence="3" id="KW-1185">Reference proteome</keyword>
<dbReference type="RefSeq" id="WP_188855394.1">
    <property type="nucleotide sequence ID" value="NZ_BMJJ01000022.1"/>
</dbReference>
<gene>
    <name evidence="2" type="ORF">GCM10011335_52330</name>
</gene>
<dbReference type="Proteomes" id="UP000613160">
    <property type="component" value="Unassembled WGS sequence"/>
</dbReference>
<name>A0A917DK23_9HYPH</name>
<sequence length="192" mass="20686">MARAARKPIPQPDTTAANDVGPGHNGGSLTSDQRQALALMHRRIYRTKMAAKKEADAAVKNACKVIKADLGEFGVLQVKEMMARETPEGAAKADAELKAKTEVRVWVSDDRQLDMFPATAKAADSEAYQQGKIAGMDDEACRSPYAAETADSEDWIRGWGVGKKIMDDLLAERAEHAELVKGGDLDDEGGGE</sequence>
<protein>
    <submittedName>
        <fullName evidence="2">Uncharacterized protein</fullName>
    </submittedName>
</protein>
<comment type="caution">
    <text evidence="2">The sequence shown here is derived from an EMBL/GenBank/DDBJ whole genome shotgun (WGS) entry which is preliminary data.</text>
</comment>
<proteinExistence type="predicted"/>